<dbReference type="HOGENOM" id="CLU_3070401_0_0_1"/>
<dbReference type="AlphaFoldDB" id="A0A0C3Q085"/>
<evidence type="ECO:0000256" key="1">
    <source>
        <dbReference type="SAM" id="MobiDB-lite"/>
    </source>
</evidence>
<accession>A0A0C3Q085</accession>
<reference evidence="2 3" key="1">
    <citation type="submission" date="2014-04" db="EMBL/GenBank/DDBJ databases">
        <authorList>
            <consortium name="DOE Joint Genome Institute"/>
            <person name="Kuo A."/>
            <person name="Girlanda M."/>
            <person name="Perotto S."/>
            <person name="Kohler A."/>
            <person name="Nagy L.G."/>
            <person name="Floudas D."/>
            <person name="Copeland A."/>
            <person name="Barry K.W."/>
            <person name="Cichocki N."/>
            <person name="Veneault-Fourrey C."/>
            <person name="LaButti K."/>
            <person name="Lindquist E.A."/>
            <person name="Lipzen A."/>
            <person name="Lundell T."/>
            <person name="Morin E."/>
            <person name="Murat C."/>
            <person name="Sun H."/>
            <person name="Tunlid A."/>
            <person name="Henrissat B."/>
            <person name="Grigoriev I.V."/>
            <person name="Hibbett D.S."/>
            <person name="Martin F."/>
            <person name="Nordberg H.P."/>
            <person name="Cantor M.N."/>
            <person name="Hua S.X."/>
        </authorList>
    </citation>
    <scope>NUCLEOTIDE SEQUENCE [LARGE SCALE GENOMIC DNA]</scope>
    <source>
        <strain evidence="2 3">MUT 4182</strain>
    </source>
</reference>
<evidence type="ECO:0000313" key="3">
    <source>
        <dbReference type="Proteomes" id="UP000054248"/>
    </source>
</evidence>
<sequence>MVKPETSTGPRIDVMAGDWDSGFLFVGKIGLAPPTGGEEDQLRGVGHGMHGSR</sequence>
<dbReference type="EMBL" id="KN824274">
    <property type="protein sequence ID" value="KIO15279.1"/>
    <property type="molecule type" value="Genomic_DNA"/>
</dbReference>
<organism evidence="2 3">
    <name type="scientific">Tulasnella calospora MUT 4182</name>
    <dbReference type="NCBI Taxonomy" id="1051891"/>
    <lineage>
        <taxon>Eukaryota</taxon>
        <taxon>Fungi</taxon>
        <taxon>Dikarya</taxon>
        <taxon>Basidiomycota</taxon>
        <taxon>Agaricomycotina</taxon>
        <taxon>Agaricomycetes</taxon>
        <taxon>Cantharellales</taxon>
        <taxon>Tulasnellaceae</taxon>
        <taxon>Tulasnella</taxon>
    </lineage>
</organism>
<proteinExistence type="predicted"/>
<name>A0A0C3Q085_9AGAM</name>
<dbReference type="Proteomes" id="UP000054248">
    <property type="component" value="Unassembled WGS sequence"/>
</dbReference>
<protein>
    <submittedName>
        <fullName evidence="2">Uncharacterized protein</fullName>
    </submittedName>
</protein>
<evidence type="ECO:0000313" key="2">
    <source>
        <dbReference type="EMBL" id="KIO15279.1"/>
    </source>
</evidence>
<gene>
    <name evidence="2" type="ORF">M407DRAFT_35188</name>
</gene>
<reference evidence="3" key="2">
    <citation type="submission" date="2015-01" db="EMBL/GenBank/DDBJ databases">
        <title>Evolutionary Origins and Diversification of the Mycorrhizal Mutualists.</title>
        <authorList>
            <consortium name="DOE Joint Genome Institute"/>
            <consortium name="Mycorrhizal Genomics Consortium"/>
            <person name="Kohler A."/>
            <person name="Kuo A."/>
            <person name="Nagy L.G."/>
            <person name="Floudas D."/>
            <person name="Copeland A."/>
            <person name="Barry K.W."/>
            <person name="Cichocki N."/>
            <person name="Veneault-Fourrey C."/>
            <person name="LaButti K."/>
            <person name="Lindquist E.A."/>
            <person name="Lipzen A."/>
            <person name="Lundell T."/>
            <person name="Morin E."/>
            <person name="Murat C."/>
            <person name="Riley R."/>
            <person name="Ohm R."/>
            <person name="Sun H."/>
            <person name="Tunlid A."/>
            <person name="Henrissat B."/>
            <person name="Grigoriev I.V."/>
            <person name="Hibbett D.S."/>
            <person name="Martin F."/>
        </authorList>
    </citation>
    <scope>NUCLEOTIDE SEQUENCE [LARGE SCALE GENOMIC DNA]</scope>
    <source>
        <strain evidence="3">MUT 4182</strain>
    </source>
</reference>
<feature type="region of interest" description="Disordered" evidence="1">
    <location>
        <begin position="33"/>
        <end position="53"/>
    </location>
</feature>
<keyword evidence="3" id="KW-1185">Reference proteome</keyword>